<name>A0A8X7VL62_BRACI</name>
<keyword evidence="3" id="KW-1185">Reference proteome</keyword>
<evidence type="ECO:0000256" key="1">
    <source>
        <dbReference type="SAM" id="MobiDB-lite"/>
    </source>
</evidence>
<evidence type="ECO:0000313" key="3">
    <source>
        <dbReference type="Proteomes" id="UP000886595"/>
    </source>
</evidence>
<protein>
    <submittedName>
        <fullName evidence="2">Uncharacterized protein</fullName>
    </submittedName>
</protein>
<feature type="compositionally biased region" description="Basic and acidic residues" evidence="1">
    <location>
        <begin position="139"/>
        <end position="151"/>
    </location>
</feature>
<sequence>MVIQMRREMKSKQPKTTKQAQTKETGTEWEGSTVATRRPQTLDARCLQLPRDPPNTSQSKESQARIGSPSDTSYNRRHEVATPSDDAFVLEEDLKIAAVKSAFRGPRSTRQATLCRKGNRLRRDIRGSGNTGTEPPTTAKEDTAAAEQMKR</sequence>
<comment type="caution">
    <text evidence="2">The sequence shown here is derived from an EMBL/GenBank/DDBJ whole genome shotgun (WGS) entry which is preliminary data.</text>
</comment>
<dbReference type="AlphaFoldDB" id="A0A8X7VL62"/>
<evidence type="ECO:0000313" key="2">
    <source>
        <dbReference type="EMBL" id="KAG2313292.1"/>
    </source>
</evidence>
<dbReference type="OrthoDB" id="10470535at2759"/>
<reference evidence="2 3" key="1">
    <citation type="submission" date="2020-02" db="EMBL/GenBank/DDBJ databases">
        <authorList>
            <person name="Ma Q."/>
            <person name="Huang Y."/>
            <person name="Song X."/>
            <person name="Pei D."/>
        </authorList>
    </citation>
    <scope>NUCLEOTIDE SEQUENCE [LARGE SCALE GENOMIC DNA]</scope>
    <source>
        <strain evidence="2">Sxm20200214</strain>
        <tissue evidence="2">Leaf</tissue>
    </source>
</reference>
<feature type="region of interest" description="Disordered" evidence="1">
    <location>
        <begin position="103"/>
        <end position="151"/>
    </location>
</feature>
<feature type="compositionally biased region" description="Low complexity" evidence="1">
    <location>
        <begin position="14"/>
        <end position="24"/>
    </location>
</feature>
<proteinExistence type="predicted"/>
<gene>
    <name evidence="2" type="ORF">Bca52824_024849</name>
</gene>
<feature type="region of interest" description="Disordered" evidence="1">
    <location>
        <begin position="1"/>
        <end position="86"/>
    </location>
</feature>
<feature type="compositionally biased region" description="Basic and acidic residues" evidence="1">
    <location>
        <begin position="1"/>
        <end position="11"/>
    </location>
</feature>
<dbReference type="EMBL" id="JAAMPC010000005">
    <property type="protein sequence ID" value="KAG2313292.1"/>
    <property type="molecule type" value="Genomic_DNA"/>
</dbReference>
<organism evidence="2 3">
    <name type="scientific">Brassica carinata</name>
    <name type="common">Ethiopian mustard</name>
    <name type="synonym">Abyssinian cabbage</name>
    <dbReference type="NCBI Taxonomy" id="52824"/>
    <lineage>
        <taxon>Eukaryota</taxon>
        <taxon>Viridiplantae</taxon>
        <taxon>Streptophyta</taxon>
        <taxon>Embryophyta</taxon>
        <taxon>Tracheophyta</taxon>
        <taxon>Spermatophyta</taxon>
        <taxon>Magnoliopsida</taxon>
        <taxon>eudicotyledons</taxon>
        <taxon>Gunneridae</taxon>
        <taxon>Pentapetalae</taxon>
        <taxon>rosids</taxon>
        <taxon>malvids</taxon>
        <taxon>Brassicales</taxon>
        <taxon>Brassicaceae</taxon>
        <taxon>Brassiceae</taxon>
        <taxon>Brassica</taxon>
    </lineage>
</organism>
<accession>A0A8X7VL62</accession>
<dbReference type="Proteomes" id="UP000886595">
    <property type="component" value="Unassembled WGS sequence"/>
</dbReference>